<feature type="compositionally biased region" description="Low complexity" evidence="6">
    <location>
        <begin position="169"/>
        <end position="184"/>
    </location>
</feature>
<dbReference type="Gene3D" id="1.10.10.10">
    <property type="entry name" value="Winged helix-like DNA-binding domain superfamily/Winged helix DNA-binding domain"/>
    <property type="match status" value="2"/>
</dbReference>
<proteinExistence type="inferred from homology"/>
<dbReference type="Pfam" id="PF04542">
    <property type="entry name" value="Sigma70_r2"/>
    <property type="match status" value="1"/>
</dbReference>
<dbReference type="EMBL" id="BRXU01000004">
    <property type="protein sequence ID" value="GLC50986.1"/>
    <property type="molecule type" value="Genomic_DNA"/>
</dbReference>
<gene>
    <name evidence="8" type="primary">PLESTMB000540</name>
    <name evidence="8" type="ORF">PLESTB_000453700</name>
</gene>
<feature type="compositionally biased region" description="Basic residues" evidence="6">
    <location>
        <begin position="106"/>
        <end position="117"/>
    </location>
</feature>
<dbReference type="OrthoDB" id="206108at2759"/>
<feature type="compositionally biased region" description="Low complexity" evidence="6">
    <location>
        <begin position="236"/>
        <end position="250"/>
    </location>
</feature>
<evidence type="ECO:0000313" key="8">
    <source>
        <dbReference type="EMBL" id="GLC50986.1"/>
    </source>
</evidence>
<dbReference type="InterPro" id="IPR007624">
    <property type="entry name" value="RNA_pol_sigma70_r3"/>
</dbReference>
<dbReference type="InterPro" id="IPR013324">
    <property type="entry name" value="RNA_pol_sigma_r3/r4-like"/>
</dbReference>
<keyword evidence="9" id="KW-1185">Reference proteome</keyword>
<dbReference type="PRINTS" id="PR00046">
    <property type="entry name" value="SIGMA70FCT"/>
</dbReference>
<dbReference type="PANTHER" id="PTHR30603">
    <property type="entry name" value="RNA POLYMERASE SIGMA FACTOR RPO"/>
    <property type="match status" value="1"/>
</dbReference>
<dbReference type="Gene3D" id="1.10.601.10">
    <property type="entry name" value="RNA Polymerase Primary Sigma Factor"/>
    <property type="match status" value="1"/>
</dbReference>
<keyword evidence="4" id="KW-0238">DNA-binding</keyword>
<feature type="region of interest" description="Disordered" evidence="6">
    <location>
        <begin position="365"/>
        <end position="391"/>
    </location>
</feature>
<dbReference type="SUPFAM" id="SSF88659">
    <property type="entry name" value="Sigma3 and sigma4 domains of RNA polymerase sigma factors"/>
    <property type="match status" value="2"/>
</dbReference>
<dbReference type="InterPro" id="IPR007627">
    <property type="entry name" value="RNA_pol_sigma70_r2"/>
</dbReference>
<reference evidence="8 9" key="1">
    <citation type="journal article" date="2023" name="Commun. Biol.">
        <title>Reorganization of the ancestral sex-determining regions during the evolution of trioecy in Pleodorina starrii.</title>
        <authorList>
            <person name="Takahashi K."/>
            <person name="Suzuki S."/>
            <person name="Kawai-Toyooka H."/>
            <person name="Yamamoto K."/>
            <person name="Hamaji T."/>
            <person name="Ootsuki R."/>
            <person name="Yamaguchi H."/>
            <person name="Kawachi M."/>
            <person name="Higashiyama T."/>
            <person name="Nozaki H."/>
        </authorList>
    </citation>
    <scope>NUCLEOTIDE SEQUENCE [LARGE SCALE GENOMIC DNA]</scope>
    <source>
        <strain evidence="8 9">NIES-4479</strain>
    </source>
</reference>
<dbReference type="CDD" id="cd06171">
    <property type="entry name" value="Sigma70_r4"/>
    <property type="match status" value="1"/>
</dbReference>
<name>A0A9W6F0C8_9CHLO</name>
<dbReference type="InterPro" id="IPR036388">
    <property type="entry name" value="WH-like_DNA-bd_sf"/>
</dbReference>
<evidence type="ECO:0000256" key="3">
    <source>
        <dbReference type="ARBA" id="ARBA00023082"/>
    </source>
</evidence>
<feature type="region of interest" description="Disordered" evidence="6">
    <location>
        <begin position="98"/>
        <end position="184"/>
    </location>
</feature>
<dbReference type="Proteomes" id="UP001165080">
    <property type="component" value="Unassembled WGS sequence"/>
</dbReference>
<evidence type="ECO:0000256" key="5">
    <source>
        <dbReference type="ARBA" id="ARBA00023163"/>
    </source>
</evidence>
<dbReference type="SUPFAM" id="SSF88946">
    <property type="entry name" value="Sigma2 domain of RNA polymerase sigma factors"/>
    <property type="match status" value="1"/>
</dbReference>
<feature type="domain" description="RNA polymerase sigma-70" evidence="7">
    <location>
        <begin position="677"/>
        <end position="703"/>
    </location>
</feature>
<organism evidence="8 9">
    <name type="scientific">Pleodorina starrii</name>
    <dbReference type="NCBI Taxonomy" id="330485"/>
    <lineage>
        <taxon>Eukaryota</taxon>
        <taxon>Viridiplantae</taxon>
        <taxon>Chlorophyta</taxon>
        <taxon>core chlorophytes</taxon>
        <taxon>Chlorophyceae</taxon>
        <taxon>CS clade</taxon>
        <taxon>Chlamydomonadales</taxon>
        <taxon>Volvocaceae</taxon>
        <taxon>Pleodorina</taxon>
    </lineage>
</organism>
<feature type="compositionally biased region" description="Basic residues" evidence="6">
    <location>
        <begin position="368"/>
        <end position="377"/>
    </location>
</feature>
<evidence type="ECO:0000313" key="9">
    <source>
        <dbReference type="Proteomes" id="UP001165080"/>
    </source>
</evidence>
<evidence type="ECO:0000256" key="6">
    <source>
        <dbReference type="SAM" id="MobiDB-lite"/>
    </source>
</evidence>
<dbReference type="GO" id="GO:0006352">
    <property type="term" value="P:DNA-templated transcription initiation"/>
    <property type="evidence" value="ECO:0007669"/>
    <property type="project" value="InterPro"/>
</dbReference>
<evidence type="ECO:0000256" key="4">
    <source>
        <dbReference type="ARBA" id="ARBA00023125"/>
    </source>
</evidence>
<feature type="compositionally biased region" description="Pro residues" evidence="6">
    <location>
        <begin position="251"/>
        <end position="262"/>
    </location>
</feature>
<feature type="compositionally biased region" description="Low complexity" evidence="6">
    <location>
        <begin position="149"/>
        <end position="161"/>
    </location>
</feature>
<feature type="region of interest" description="Disordered" evidence="6">
    <location>
        <begin position="233"/>
        <end position="267"/>
    </location>
</feature>
<keyword evidence="2" id="KW-0805">Transcription regulation</keyword>
<dbReference type="AlphaFoldDB" id="A0A9W6F0C8"/>
<protein>
    <recommendedName>
        <fullName evidence="7">RNA polymerase sigma-70 domain-containing protein</fullName>
    </recommendedName>
</protein>
<accession>A0A9W6F0C8</accession>
<dbReference type="InterPro" id="IPR014284">
    <property type="entry name" value="RNA_pol_sigma-70_dom"/>
</dbReference>
<dbReference type="InterPro" id="IPR007630">
    <property type="entry name" value="RNA_pol_sigma70_r4"/>
</dbReference>
<dbReference type="NCBIfam" id="TIGR02937">
    <property type="entry name" value="sigma70-ECF"/>
    <property type="match status" value="1"/>
</dbReference>
<dbReference type="PANTHER" id="PTHR30603:SF47">
    <property type="entry name" value="RNA POLYMERASE SIGMA FACTOR SIGD, CHLOROPLASTIC"/>
    <property type="match status" value="1"/>
</dbReference>
<evidence type="ECO:0000259" key="7">
    <source>
        <dbReference type="PROSITE" id="PS00716"/>
    </source>
</evidence>
<comment type="similarity">
    <text evidence="1">Belongs to the sigma-70 factor family.</text>
</comment>
<dbReference type="PROSITE" id="PS00716">
    <property type="entry name" value="SIGMA70_2"/>
    <property type="match status" value="1"/>
</dbReference>
<feature type="region of interest" description="Disordered" evidence="6">
    <location>
        <begin position="313"/>
        <end position="337"/>
    </location>
</feature>
<dbReference type="Pfam" id="PF04545">
    <property type="entry name" value="Sigma70_r4"/>
    <property type="match status" value="1"/>
</dbReference>
<dbReference type="Pfam" id="PF04539">
    <property type="entry name" value="Sigma70_r3"/>
    <property type="match status" value="1"/>
</dbReference>
<dbReference type="InterPro" id="IPR050239">
    <property type="entry name" value="Sigma-70_RNA_pol_init_factors"/>
</dbReference>
<dbReference type="GO" id="GO:0003677">
    <property type="term" value="F:DNA binding"/>
    <property type="evidence" value="ECO:0007669"/>
    <property type="project" value="UniProtKB-KW"/>
</dbReference>
<comment type="caution">
    <text evidence="8">The sequence shown here is derived from an EMBL/GenBank/DDBJ whole genome shotgun (WGS) entry which is preliminary data.</text>
</comment>
<sequence length="740" mass="79183">MAFTSTPLNHTPRCHVSSVRSAVVARAVAVPTRPVAVPELLDGRRAEQSSVNFQEYTQATKMLNSLKGHASDLELLLDQLNAFEASLDDTLLAPPVLEEPDDRAARQAKRAAKRAERRAKATTQEVMRAAASSSTVDVRPEPSVMPTQSGSRAASSSAANSLMNDQRAAARASAEAPAASTSAASDVQHLEELFKLTFEELDVPAIATAPKASPEAPTAAVAAPGPVLRPKKAVKKSAAAASSRAEAPAAPAAPPAPMPSAPAPAARTAGISHSLERLFAFDSDMFADQARDAQAGPSDEDLRALEREVEELSLADHEQEEASAASHGSRQLEQAALTPRAAGQVSVLPAGPSLLSLVPASAAPGRNARLRQARRSARHEPGRSSRAAGGAAALAAGAVRGRVAGNDGTDQFLNSSSNVHILSVDAEREVTTMCQDYLFLEKVMRQCEKTLHRKPTNAECAAAVGMDAMTFNARYDAGLKAKELLLKSNYRLVMTVCKRYMGKGMHLQDLVSEGVKGLLRGVEMYDASRGFRFGTYAQWWIRQAVSRSMAETGRAVRLPVHMIEQLTKLKTASSALAMELNREPTVQEMSAAVGLPVSRVELLLDAARAASSMEAGVGNDEGLTIKDAVQDERLAADEEFGSESLRNDVEAMLEDLSEREAAVLRLRFGLEDGVEWTLEDIGDRLGVTRERIRQLEAKALRKLQVKTIDVSGKLKDYSENLTLLESHDVAARTSSGTRKT</sequence>
<evidence type="ECO:0000256" key="2">
    <source>
        <dbReference type="ARBA" id="ARBA00023015"/>
    </source>
</evidence>
<dbReference type="GO" id="GO:0016987">
    <property type="term" value="F:sigma factor activity"/>
    <property type="evidence" value="ECO:0007669"/>
    <property type="project" value="UniProtKB-KW"/>
</dbReference>
<dbReference type="InterPro" id="IPR000943">
    <property type="entry name" value="RNA_pol_sigma70"/>
</dbReference>
<evidence type="ECO:0000256" key="1">
    <source>
        <dbReference type="ARBA" id="ARBA00007788"/>
    </source>
</evidence>
<keyword evidence="5" id="KW-0804">Transcription</keyword>
<dbReference type="InterPro" id="IPR013325">
    <property type="entry name" value="RNA_pol_sigma_r2"/>
</dbReference>
<keyword evidence="3" id="KW-0731">Sigma factor</keyword>